<dbReference type="InterPro" id="IPR058441">
    <property type="entry name" value="DUF8128"/>
</dbReference>
<evidence type="ECO:0000313" key="3">
    <source>
        <dbReference type="EMBL" id="OGZ17503.1"/>
    </source>
</evidence>
<dbReference type="EMBL" id="MHLV01000023">
    <property type="protein sequence ID" value="OGZ17503.1"/>
    <property type="molecule type" value="Genomic_DNA"/>
</dbReference>
<comment type="caution">
    <text evidence="3">The sequence shown here is derived from an EMBL/GenBank/DDBJ whole genome shotgun (WGS) entry which is preliminary data.</text>
</comment>
<gene>
    <name evidence="3" type="ORF">A2Z78_00905</name>
</gene>
<keyword evidence="1" id="KW-0472">Membrane</keyword>
<feature type="transmembrane region" description="Helical" evidence="1">
    <location>
        <begin position="20"/>
        <end position="39"/>
    </location>
</feature>
<evidence type="ECO:0000259" key="2">
    <source>
        <dbReference type="Pfam" id="PF26449"/>
    </source>
</evidence>
<evidence type="ECO:0000313" key="4">
    <source>
        <dbReference type="Proteomes" id="UP000176752"/>
    </source>
</evidence>
<name>A0A1G2DVC7_9BACT</name>
<keyword evidence="1" id="KW-0812">Transmembrane</keyword>
<dbReference type="STRING" id="1801660.A2Z78_00905"/>
<organism evidence="3 4">
    <name type="scientific">Candidatus Nealsonbacteria bacterium RBG_13_36_15</name>
    <dbReference type="NCBI Taxonomy" id="1801660"/>
    <lineage>
        <taxon>Bacteria</taxon>
        <taxon>Candidatus Nealsoniibacteriota</taxon>
    </lineage>
</organism>
<protein>
    <recommendedName>
        <fullName evidence="2">DUF8128 domain-containing protein</fullName>
    </recommendedName>
</protein>
<feature type="domain" description="DUF8128" evidence="2">
    <location>
        <begin position="98"/>
        <end position="305"/>
    </location>
</feature>
<sequence length="431" mass="50602">MPEFLSLFPNYIWQIFKTCWWVILPFLLINPFLSFWLWWRNTIWLSKIKWIFLEIKLPKESLKPIKAMEYVMNGFHAIYDPPDWRQKWIDGQYPLWLSLEIVGLGGEVRFFIRVPHPARNQVESAIYAQYPDSEITEARDYVNDVPHDIPNADWEMWGRDLRLFHPDHLPLKTYPKFEEAREVKEEKRVDPLAALLEGLTRLRPNEQLWFQILINPFMGELDWAKRGLAEIDKLAKRPGKKSPKPIIQEAAEVVAFGPTEEAKEQRMSMPEMELTYEEKEKIKAISDKIAKPPFEVSMRIIYLAKRDIFFPPPAVQAAYGHFRSLTAMNLNSIAPLPGTRTRIMLLLVKRRTYLRKRRMFRFYKSRDPAPGYRWWRKYPGNLAPSKKGIYVLNVEEMATLFHFPSRIVAPAATLPRAEVKKAGPPAGLPID</sequence>
<dbReference type="AlphaFoldDB" id="A0A1G2DVC7"/>
<reference evidence="3 4" key="1">
    <citation type="journal article" date="2016" name="Nat. Commun.">
        <title>Thousands of microbial genomes shed light on interconnected biogeochemical processes in an aquifer system.</title>
        <authorList>
            <person name="Anantharaman K."/>
            <person name="Brown C.T."/>
            <person name="Hug L.A."/>
            <person name="Sharon I."/>
            <person name="Castelle C.J."/>
            <person name="Probst A.J."/>
            <person name="Thomas B.C."/>
            <person name="Singh A."/>
            <person name="Wilkins M.J."/>
            <person name="Karaoz U."/>
            <person name="Brodie E.L."/>
            <person name="Williams K.H."/>
            <person name="Hubbard S.S."/>
            <person name="Banfield J.F."/>
        </authorList>
    </citation>
    <scope>NUCLEOTIDE SEQUENCE [LARGE SCALE GENOMIC DNA]</scope>
</reference>
<proteinExistence type="predicted"/>
<dbReference type="Proteomes" id="UP000176752">
    <property type="component" value="Unassembled WGS sequence"/>
</dbReference>
<accession>A0A1G2DVC7</accession>
<evidence type="ECO:0000256" key="1">
    <source>
        <dbReference type="SAM" id="Phobius"/>
    </source>
</evidence>
<dbReference type="Pfam" id="PF26449">
    <property type="entry name" value="DUF8128"/>
    <property type="match status" value="1"/>
</dbReference>
<keyword evidence="1" id="KW-1133">Transmembrane helix</keyword>